<dbReference type="Proteomes" id="UP000283530">
    <property type="component" value="Unassembled WGS sequence"/>
</dbReference>
<gene>
    <name evidence="6" type="ORF">CKAN_00548800</name>
</gene>
<evidence type="ECO:0000256" key="3">
    <source>
        <dbReference type="ARBA" id="ARBA00023125"/>
    </source>
</evidence>
<keyword evidence="5" id="KW-0539">Nucleus</keyword>
<protein>
    <submittedName>
        <fullName evidence="6">Uncharacterized protein</fullName>
    </submittedName>
</protein>
<dbReference type="InterPro" id="IPR015300">
    <property type="entry name" value="DNA-bd_pseudobarrel_sf"/>
</dbReference>
<evidence type="ECO:0000313" key="7">
    <source>
        <dbReference type="Proteomes" id="UP000283530"/>
    </source>
</evidence>
<organism evidence="6 7">
    <name type="scientific">Cinnamomum micranthum f. kanehirae</name>
    <dbReference type="NCBI Taxonomy" id="337451"/>
    <lineage>
        <taxon>Eukaryota</taxon>
        <taxon>Viridiplantae</taxon>
        <taxon>Streptophyta</taxon>
        <taxon>Embryophyta</taxon>
        <taxon>Tracheophyta</taxon>
        <taxon>Spermatophyta</taxon>
        <taxon>Magnoliopsida</taxon>
        <taxon>Magnoliidae</taxon>
        <taxon>Laurales</taxon>
        <taxon>Lauraceae</taxon>
        <taxon>Cinnamomum</taxon>
    </lineage>
</organism>
<name>A0A3S3Q0G2_9MAGN</name>
<accession>A0A3S3Q0G2</accession>
<keyword evidence="2" id="KW-0805">Transcription regulation</keyword>
<proteinExistence type="predicted"/>
<keyword evidence="7" id="KW-1185">Reference proteome</keyword>
<dbReference type="PANTHER" id="PTHR34397">
    <property type="entry name" value="OS05G0237600 PROTEIN"/>
    <property type="match status" value="1"/>
</dbReference>
<dbReference type="Gene3D" id="2.40.330.10">
    <property type="entry name" value="DNA-binding pseudobarrel domain"/>
    <property type="match status" value="1"/>
</dbReference>
<comment type="subcellular location">
    <subcellularLocation>
        <location evidence="1">Nucleus</location>
    </subcellularLocation>
</comment>
<reference evidence="6 7" key="1">
    <citation type="journal article" date="2019" name="Nat. Plants">
        <title>Stout camphor tree genome fills gaps in understanding of flowering plant genome evolution.</title>
        <authorList>
            <person name="Chaw S.M."/>
            <person name="Liu Y.C."/>
            <person name="Wu Y.W."/>
            <person name="Wang H.Y."/>
            <person name="Lin C.I."/>
            <person name="Wu C.S."/>
            <person name="Ke H.M."/>
            <person name="Chang L.Y."/>
            <person name="Hsu C.Y."/>
            <person name="Yang H.T."/>
            <person name="Sudianto E."/>
            <person name="Hsu M.H."/>
            <person name="Wu K.P."/>
            <person name="Wang L.N."/>
            <person name="Leebens-Mack J.H."/>
            <person name="Tsai I.J."/>
        </authorList>
    </citation>
    <scope>NUCLEOTIDE SEQUENCE [LARGE SCALE GENOMIC DNA]</scope>
    <source>
        <strain evidence="7">cv. Chaw 1501</strain>
        <tissue evidence="6">Young leaves</tissue>
    </source>
</reference>
<evidence type="ECO:0000256" key="5">
    <source>
        <dbReference type="ARBA" id="ARBA00023242"/>
    </source>
</evidence>
<evidence type="ECO:0000256" key="2">
    <source>
        <dbReference type="ARBA" id="ARBA00023015"/>
    </source>
</evidence>
<sequence>MNILANQARIQAGGDLNMALSWAPNQTGHHHLWHQLGGRVTQNAPLYPLWEKELTSSDVSGQQARFVFTREIVENSIVRCLTSQQRDDLLNNGEAIQVAGFDEGGRRWELTLLKRTQRSNPNGTYILTGAWVGMVNANGWRTGNVIKIWGLPYAGMEDQWRFEPDNDFGDITLVFSTTV</sequence>
<evidence type="ECO:0000256" key="4">
    <source>
        <dbReference type="ARBA" id="ARBA00023163"/>
    </source>
</evidence>
<keyword evidence="4" id="KW-0804">Transcription</keyword>
<dbReference type="EMBL" id="QPKB01000002">
    <property type="protein sequence ID" value="RWR77015.1"/>
    <property type="molecule type" value="Genomic_DNA"/>
</dbReference>
<evidence type="ECO:0000313" key="6">
    <source>
        <dbReference type="EMBL" id="RWR77015.1"/>
    </source>
</evidence>
<dbReference type="SUPFAM" id="SSF101936">
    <property type="entry name" value="DNA-binding pseudobarrel domain"/>
    <property type="match status" value="1"/>
</dbReference>
<dbReference type="GO" id="GO:0003677">
    <property type="term" value="F:DNA binding"/>
    <property type="evidence" value="ECO:0007669"/>
    <property type="project" value="UniProtKB-KW"/>
</dbReference>
<comment type="caution">
    <text evidence="6">The sequence shown here is derived from an EMBL/GenBank/DDBJ whole genome shotgun (WGS) entry which is preliminary data.</text>
</comment>
<dbReference type="OrthoDB" id="1090008at2759"/>
<dbReference type="PANTHER" id="PTHR34397:SF22">
    <property type="entry name" value="OS05G0237600 PROTEIN"/>
    <property type="match status" value="1"/>
</dbReference>
<evidence type="ECO:0000256" key="1">
    <source>
        <dbReference type="ARBA" id="ARBA00004123"/>
    </source>
</evidence>
<dbReference type="GO" id="GO:0005634">
    <property type="term" value="C:nucleus"/>
    <property type="evidence" value="ECO:0007669"/>
    <property type="project" value="UniProtKB-SubCell"/>
</dbReference>
<keyword evidence="3" id="KW-0238">DNA-binding</keyword>
<dbReference type="AlphaFoldDB" id="A0A3S3Q0G2"/>